<gene>
    <name evidence="1" type="ORF">BXYJ_LOCUS5441</name>
</gene>
<keyword evidence="4" id="KW-1185">Reference proteome</keyword>
<protein>
    <submittedName>
        <fullName evidence="1">(pine wood nematode) hypothetical protein</fullName>
    </submittedName>
</protein>
<evidence type="ECO:0000313" key="1">
    <source>
        <dbReference type="EMBL" id="CAD5218048.1"/>
    </source>
</evidence>
<proteinExistence type="predicted"/>
<sequence>MSQSLNSCASYPQPDDSAIVARINSSTHGPRRRKKARPVHICVSPNIGMKSPLSLLVLMITKASCDICHRCAQGIFKDNWLATGFPVQPPNMTYTDACANSLGEAFEVQCGGSTCYAAAFVIQGTYGVIRGCPEDFIAGSNVPASATGKMCEYARYTGTASVAPNGRLITNPFVGINVCTGTAKCNSERALANSASFAETEWGATDTNCKLKSGGVQCLECTHFDGEGSCEHDSKQTCTGPYCVKAIGKLNGRRFEHRGCTAINPLQVDYCYNFNRPINSSLLGMSINQEFSGTQCICGNQRCNSSLVTESSIFLSVMGLIFGVTVNF</sequence>
<dbReference type="AlphaFoldDB" id="A0A1I7SRE1"/>
<evidence type="ECO:0000313" key="3">
    <source>
        <dbReference type="Proteomes" id="UP000095284"/>
    </source>
</evidence>
<reference evidence="2" key="2">
    <citation type="submission" date="2020-08" db="EMBL/GenBank/DDBJ databases">
        <authorList>
            <person name="Kikuchi T."/>
        </authorList>
    </citation>
    <scope>NUCLEOTIDE SEQUENCE</scope>
    <source>
        <strain evidence="1">Ka4C1</strain>
    </source>
</reference>
<dbReference type="WBParaSite" id="BXY_1560500.1">
    <property type="protein sequence ID" value="BXY_1560500.1"/>
    <property type="gene ID" value="BXY_1560500"/>
</dbReference>
<evidence type="ECO:0000313" key="5">
    <source>
        <dbReference type="WBParaSite" id="BXY_1560500.1"/>
    </source>
</evidence>
<accession>A0A1I7SRE1</accession>
<organism evidence="3 5">
    <name type="scientific">Bursaphelenchus xylophilus</name>
    <name type="common">Pinewood nematode worm</name>
    <name type="synonym">Aphelenchoides xylophilus</name>
    <dbReference type="NCBI Taxonomy" id="6326"/>
    <lineage>
        <taxon>Eukaryota</taxon>
        <taxon>Metazoa</taxon>
        <taxon>Ecdysozoa</taxon>
        <taxon>Nematoda</taxon>
        <taxon>Chromadorea</taxon>
        <taxon>Rhabditida</taxon>
        <taxon>Tylenchina</taxon>
        <taxon>Tylenchomorpha</taxon>
        <taxon>Aphelenchoidea</taxon>
        <taxon>Aphelenchoididae</taxon>
        <taxon>Bursaphelenchus</taxon>
    </lineage>
</organism>
<evidence type="ECO:0000313" key="2">
    <source>
        <dbReference type="EMBL" id="CAG9102549.1"/>
    </source>
</evidence>
<dbReference type="Proteomes" id="UP000582659">
    <property type="component" value="Unassembled WGS sequence"/>
</dbReference>
<dbReference type="EMBL" id="CAJFCV020000002">
    <property type="protein sequence ID" value="CAG9102549.1"/>
    <property type="molecule type" value="Genomic_DNA"/>
</dbReference>
<name>A0A1I7SRE1_BURXY</name>
<evidence type="ECO:0000313" key="4">
    <source>
        <dbReference type="Proteomes" id="UP000659654"/>
    </source>
</evidence>
<dbReference type="EMBL" id="CAJFDI010000002">
    <property type="protein sequence ID" value="CAD5218048.1"/>
    <property type="molecule type" value="Genomic_DNA"/>
</dbReference>
<dbReference type="OrthoDB" id="5817023at2759"/>
<reference evidence="5" key="1">
    <citation type="submission" date="2016-11" db="UniProtKB">
        <authorList>
            <consortium name="WormBaseParasite"/>
        </authorList>
    </citation>
    <scope>IDENTIFICATION</scope>
</reference>
<dbReference type="Proteomes" id="UP000095284">
    <property type="component" value="Unplaced"/>
</dbReference>
<dbReference type="Proteomes" id="UP000659654">
    <property type="component" value="Unassembled WGS sequence"/>
</dbReference>